<protein>
    <recommendedName>
        <fullName evidence="3">Transcriptional regulator</fullName>
    </recommendedName>
</protein>
<evidence type="ECO:0008006" key="3">
    <source>
        <dbReference type="Google" id="ProtNLM"/>
    </source>
</evidence>
<dbReference type="Proteomes" id="UP000649289">
    <property type="component" value="Unassembled WGS sequence"/>
</dbReference>
<dbReference type="EMBL" id="JACXYY010000004">
    <property type="protein sequence ID" value="MBD3915084.1"/>
    <property type="molecule type" value="Genomic_DNA"/>
</dbReference>
<evidence type="ECO:0000313" key="2">
    <source>
        <dbReference type="Proteomes" id="UP000649289"/>
    </source>
</evidence>
<proteinExistence type="predicted"/>
<organism evidence="1 2">
    <name type="scientific">Nocardioides hwasunensis</name>
    <dbReference type="NCBI Taxonomy" id="397258"/>
    <lineage>
        <taxon>Bacteria</taxon>
        <taxon>Bacillati</taxon>
        <taxon>Actinomycetota</taxon>
        <taxon>Actinomycetes</taxon>
        <taxon>Propionibacteriales</taxon>
        <taxon>Nocardioidaceae</taxon>
        <taxon>Nocardioides</taxon>
    </lineage>
</organism>
<dbReference type="RefSeq" id="WP_191199419.1">
    <property type="nucleotide sequence ID" value="NZ_BAAAPA010000005.1"/>
</dbReference>
<name>A0ABR8MG82_9ACTN</name>
<evidence type="ECO:0000313" key="1">
    <source>
        <dbReference type="EMBL" id="MBD3915084.1"/>
    </source>
</evidence>
<reference evidence="1 2" key="1">
    <citation type="submission" date="2020-09" db="EMBL/GenBank/DDBJ databases">
        <title>novel species in genus Nocardioides.</title>
        <authorList>
            <person name="Zhang G."/>
        </authorList>
    </citation>
    <scope>NUCLEOTIDE SEQUENCE [LARGE SCALE GENOMIC DNA]</scope>
    <source>
        <strain evidence="1 2">19197</strain>
    </source>
</reference>
<gene>
    <name evidence="1" type="ORF">IEZ25_10700</name>
</gene>
<sequence length="262" mass="28871">MTSTPTPEQAATIAAALKAAGRTSKAAPLRRSFVQQGSQKNPKPGPLQAMVERHDETGLDLYLLLVAGASSEPWDVARDARVWGRAIGHGFDVDGGRSIVSKAWLRLDETYHLVERQRSGRLARITLLDESGNGEPYTSPEKAYLKLPFAYWSAEEAWYAQLTLRAKATLLIALSLRQPFVLPAERAESWYGISADSIDRGQRELRKHGILTRNFTVVPDWLSGTGSRTDYTFSLKSPFAPMKKLTGKKPVTKGHLSAVAQP</sequence>
<accession>A0ABR8MG82</accession>
<comment type="caution">
    <text evidence="1">The sequence shown here is derived from an EMBL/GenBank/DDBJ whole genome shotgun (WGS) entry which is preliminary data.</text>
</comment>
<keyword evidence="2" id="KW-1185">Reference proteome</keyword>